<proteinExistence type="predicted"/>
<dbReference type="AlphaFoldDB" id="A0A4Y9ZTF3"/>
<evidence type="ECO:0000313" key="1">
    <source>
        <dbReference type="EMBL" id="TFY77490.1"/>
    </source>
</evidence>
<organism evidence="1 2">
    <name type="scientific">Hericium alpestre</name>
    <dbReference type="NCBI Taxonomy" id="135208"/>
    <lineage>
        <taxon>Eukaryota</taxon>
        <taxon>Fungi</taxon>
        <taxon>Dikarya</taxon>
        <taxon>Basidiomycota</taxon>
        <taxon>Agaricomycotina</taxon>
        <taxon>Agaricomycetes</taxon>
        <taxon>Russulales</taxon>
        <taxon>Hericiaceae</taxon>
        <taxon>Hericium</taxon>
    </lineage>
</organism>
<dbReference type="Proteomes" id="UP000298061">
    <property type="component" value="Unassembled WGS sequence"/>
</dbReference>
<keyword evidence="2" id="KW-1185">Reference proteome</keyword>
<sequence>MDMDVDMEADMLFGMDVDATPQKAREKLPAEDFDEPEPPDWAGRLHQIVFMHTLPSKSNTFQTLLSESSSLGDDTAAYNRASSAILDALGSLSKSNDADTLMRTVSRALLQMANLLHSHNLVSSFTALLNLLTTLIISIPRFIDTLFASPVNISHRDAPPPDLLATLCHGVVIHLTPDRLRGKDIIVDRTDHIDLAKELVTLLDAIIWSVPTDYETRLNTIPRTAGVFSTLLNPAHSKWFLRQSTRLVSLLTTRTNNFRHLLSFPDGASEQTNTQKDYTSIPHIDQMCALLSDPKKSGSDADVMRHHILSFFTLLATSHPDALTILAESKNLLPSLVVHLCDLTTPLWEEDAALMSAPAQIDVTIEAITHTLLLLHYLVFRPEQPPSLRQKLHQARHINGIHHTFVVTLGRLAC</sequence>
<evidence type="ECO:0000313" key="2">
    <source>
        <dbReference type="Proteomes" id="UP000298061"/>
    </source>
</evidence>
<gene>
    <name evidence="1" type="ORF">EWM64_g6522</name>
</gene>
<name>A0A4Y9ZTF3_9AGAM</name>
<dbReference type="EMBL" id="SFCI01000899">
    <property type="protein sequence ID" value="TFY77490.1"/>
    <property type="molecule type" value="Genomic_DNA"/>
</dbReference>
<reference evidence="1 2" key="1">
    <citation type="submission" date="2019-02" db="EMBL/GenBank/DDBJ databases">
        <title>Genome sequencing of the rare red list fungi Hericium alpestre (H. flagellum).</title>
        <authorList>
            <person name="Buettner E."/>
            <person name="Kellner H."/>
        </authorList>
    </citation>
    <scope>NUCLEOTIDE SEQUENCE [LARGE SCALE GENOMIC DNA]</scope>
    <source>
        <strain evidence="1 2">DSM 108284</strain>
    </source>
</reference>
<dbReference type="OrthoDB" id="3366922at2759"/>
<protein>
    <recommendedName>
        <fullName evidence="3">Dymeclin</fullName>
    </recommendedName>
</protein>
<accession>A0A4Y9ZTF3</accession>
<evidence type="ECO:0008006" key="3">
    <source>
        <dbReference type="Google" id="ProtNLM"/>
    </source>
</evidence>
<comment type="caution">
    <text evidence="1">The sequence shown here is derived from an EMBL/GenBank/DDBJ whole genome shotgun (WGS) entry which is preliminary data.</text>
</comment>